<protein>
    <recommendedName>
        <fullName evidence="4">Mobilization protein</fullName>
    </recommendedName>
</protein>
<dbReference type="EMBL" id="JAIT01000059">
    <property type="protein sequence ID" value="KLE03619.1"/>
    <property type="molecule type" value="Genomic_DNA"/>
</dbReference>
<name>A0A837J9W4_9BACT</name>
<comment type="caution">
    <text evidence="2">The sequence shown here is derived from an EMBL/GenBank/DDBJ whole genome shotgun (WGS) entry which is preliminary data.</text>
</comment>
<dbReference type="Proteomes" id="UP000035462">
    <property type="component" value="Unassembled WGS sequence"/>
</dbReference>
<evidence type="ECO:0008006" key="4">
    <source>
        <dbReference type="Google" id="ProtNLM"/>
    </source>
</evidence>
<gene>
    <name evidence="2" type="ORF">AF77_09175</name>
</gene>
<dbReference type="RefSeq" id="WP_046995204.1">
    <property type="nucleotide sequence ID" value="NZ_JAIT01000059.1"/>
</dbReference>
<evidence type="ECO:0000313" key="3">
    <source>
        <dbReference type="Proteomes" id="UP000035462"/>
    </source>
</evidence>
<reference evidence="2 3" key="1">
    <citation type="submission" date="2014-01" db="EMBL/GenBank/DDBJ databases">
        <title>Development of a Comparative Genomic Fingerprinting Assay for High Resolution Genotyping of Arcobacter butzleri.</title>
        <authorList>
            <person name="Webb A.L."/>
            <person name="Inglis G.D."/>
            <person name="Kruczkiewicz P."/>
            <person name="Selinger L.B."/>
            <person name="Taboada E.N."/>
        </authorList>
    </citation>
    <scope>NUCLEOTIDE SEQUENCE [LARGE SCALE GENOMIC DNA]</scope>
    <source>
        <strain evidence="2 3">L352</strain>
    </source>
</reference>
<dbReference type="AlphaFoldDB" id="A0A837J9W4"/>
<feature type="coiled-coil region" evidence="1">
    <location>
        <begin position="221"/>
        <end position="297"/>
    </location>
</feature>
<evidence type="ECO:0000256" key="1">
    <source>
        <dbReference type="SAM" id="Coils"/>
    </source>
</evidence>
<evidence type="ECO:0000313" key="2">
    <source>
        <dbReference type="EMBL" id="KLE03619.1"/>
    </source>
</evidence>
<proteinExistence type="predicted"/>
<feature type="coiled-coil region" evidence="1">
    <location>
        <begin position="342"/>
        <end position="435"/>
    </location>
</feature>
<keyword evidence="1" id="KW-0175">Coiled coil</keyword>
<accession>A0A837J9W4</accession>
<organism evidence="2 3">
    <name type="scientific">Aliarcobacter butzleri L352</name>
    <dbReference type="NCBI Taxonomy" id="1447260"/>
    <lineage>
        <taxon>Bacteria</taxon>
        <taxon>Pseudomonadati</taxon>
        <taxon>Campylobacterota</taxon>
        <taxon>Epsilonproteobacteria</taxon>
        <taxon>Campylobacterales</taxon>
        <taxon>Arcobacteraceae</taxon>
        <taxon>Aliarcobacter</taxon>
    </lineage>
</organism>
<sequence length="436" mass="53218">MKNNVCVNLKSYSKQEYFERKNHNLNRKNYNKDISYLLPKDRILEKNEHFSFNDFDKLEEKRLKVLEESNRKDFQKCHLVEFVVSLSWDQVENYIKNGENIDNGFLNFSKKIKEEFGFEIVNLDIHKDEGYINENNETIYNYHAHVLTNNFNFDKNKVILSNLEKKDFRKLQDLAQNSFQELNLNFERGISKFKTKKEHKDRNNYIKIKQTKEIRQKFFELDKQKKELKETYTLLNKQKNEMKTLRSEYEKETKEFQKLSNKIFELSKLEQEKRLEYRNLEQQIKLEKERILVEQNSTKSKIKEIFKENTSLQKNLLGNEYIKIEDYQKLYQEIVNEINKPYQYQIDENDILKKELEKLKLNENELKKWINKSVMALEIEQKKAKEHLKKIRKLENRSTLMFEFIKFKGFKLSDFKEFERNKKDLNEQVTSILTRF</sequence>